<dbReference type="PANTHER" id="PTHR30151">
    <property type="entry name" value="ALKANE SULFONATE ABC TRANSPORTER-RELATED, MEMBRANE SUBUNIT"/>
    <property type="match status" value="1"/>
</dbReference>
<keyword evidence="4" id="KW-1003">Cell membrane</keyword>
<accession>A0A1Y0L6J0</accession>
<evidence type="ECO:0000256" key="2">
    <source>
        <dbReference type="ARBA" id="ARBA00007069"/>
    </source>
</evidence>
<evidence type="ECO:0000313" key="11">
    <source>
        <dbReference type="EMBL" id="ARU93664.1"/>
    </source>
</evidence>
<evidence type="ECO:0000256" key="5">
    <source>
        <dbReference type="ARBA" id="ARBA00022519"/>
    </source>
</evidence>
<feature type="transmembrane region" description="Helical" evidence="9">
    <location>
        <begin position="235"/>
        <end position="257"/>
    </location>
</feature>
<dbReference type="FunFam" id="1.10.3720.10:FF:000003">
    <property type="entry name" value="Aliphatic sulfonate ABC transporter permease"/>
    <property type="match status" value="1"/>
</dbReference>
<keyword evidence="6 9" id="KW-0812">Transmembrane</keyword>
<dbReference type="OrthoDB" id="8138334at2"/>
<proteinExistence type="inferred from homology"/>
<comment type="subcellular location">
    <subcellularLocation>
        <location evidence="1">Cell inner membrane</location>
        <topology evidence="1">Multi-pass membrane protein</topology>
    </subcellularLocation>
    <subcellularLocation>
        <location evidence="9">Cell membrane</location>
        <topology evidence="9">Multi-pass membrane protein</topology>
    </subcellularLocation>
</comment>
<evidence type="ECO:0000256" key="4">
    <source>
        <dbReference type="ARBA" id="ARBA00022475"/>
    </source>
</evidence>
<evidence type="ECO:0000256" key="8">
    <source>
        <dbReference type="ARBA" id="ARBA00023136"/>
    </source>
</evidence>
<dbReference type="PROSITE" id="PS50928">
    <property type="entry name" value="ABC_TM1"/>
    <property type="match status" value="1"/>
</dbReference>
<dbReference type="CDD" id="cd06261">
    <property type="entry name" value="TM_PBP2"/>
    <property type="match status" value="1"/>
</dbReference>
<protein>
    <submittedName>
        <fullName evidence="11">ABC transporter permease</fullName>
    </submittedName>
</protein>
<gene>
    <name evidence="11" type="ORF">A7K98_07660</name>
    <name evidence="12" type="ORF">A7K99_07660</name>
</gene>
<dbReference type="KEGG" id="tci:A7K98_07660"/>
<dbReference type="GO" id="GO:0005886">
    <property type="term" value="C:plasma membrane"/>
    <property type="evidence" value="ECO:0007669"/>
    <property type="project" value="UniProtKB-SubCell"/>
</dbReference>
<sequence length="270" mass="29807">MKNSYLWRRENHPGRLTPPRTTLPWRTLGPLLLLILWQASALAGWTDSMTLPSPGQVLATFVRLVNDGRLIPGIEVSAWRSLTALVAGTLTGLVLALISGLSRWGESLIDGPMQIKRSIPTLAMIPLFIVWLGIGEATKITIIMFSVIIPVYINTHAAVRGVDERYVELAETLKISRLTFIRRIILPGAMPGFFTGLRLAVAHSWTSLVVVEQINATSGIGYLMTRARAYGQTDIIMVGLVLYALFGLFSDGLVRMAERRVLSWRKSLGS</sequence>
<dbReference type="EMBL" id="CP015581">
    <property type="protein sequence ID" value="ARU97702.1"/>
    <property type="molecule type" value="Genomic_DNA"/>
</dbReference>
<evidence type="ECO:0000256" key="9">
    <source>
        <dbReference type="RuleBase" id="RU363032"/>
    </source>
</evidence>
<dbReference type="InterPro" id="IPR000515">
    <property type="entry name" value="MetI-like"/>
</dbReference>
<keyword evidence="13" id="KW-1185">Reference proteome</keyword>
<evidence type="ECO:0000256" key="3">
    <source>
        <dbReference type="ARBA" id="ARBA00022448"/>
    </source>
</evidence>
<reference evidence="13 14" key="1">
    <citation type="submission" date="2016-05" db="EMBL/GenBank/DDBJ databases">
        <title>Complete genome sequence of two 2,5-diketo-D-glunonic acid producing strain Tatumella citrea.</title>
        <authorList>
            <person name="Duan C."/>
            <person name="Yang J."/>
            <person name="Yang S."/>
        </authorList>
    </citation>
    <scope>NUCLEOTIDE SEQUENCE [LARGE SCALE GENOMIC DNA]</scope>
    <source>
        <strain evidence="12 13">ATCC 39140</strain>
        <strain evidence="11 14">DSM 13699</strain>
    </source>
</reference>
<evidence type="ECO:0000259" key="10">
    <source>
        <dbReference type="PROSITE" id="PS50928"/>
    </source>
</evidence>
<comment type="similarity">
    <text evidence="2">Belongs to the binding-protein-dependent transport system permease family. CysTW subfamily.</text>
</comment>
<organism evidence="11 14">
    <name type="scientific">Tatumella citrea</name>
    <name type="common">Pantoea citrea</name>
    <dbReference type="NCBI Taxonomy" id="53336"/>
    <lineage>
        <taxon>Bacteria</taxon>
        <taxon>Pseudomonadati</taxon>
        <taxon>Pseudomonadota</taxon>
        <taxon>Gammaproteobacteria</taxon>
        <taxon>Enterobacterales</taxon>
        <taxon>Erwiniaceae</taxon>
        <taxon>Tatumella</taxon>
    </lineage>
</organism>
<evidence type="ECO:0000313" key="13">
    <source>
        <dbReference type="Proteomes" id="UP000195729"/>
    </source>
</evidence>
<dbReference type="Gene3D" id="1.10.3720.10">
    <property type="entry name" value="MetI-like"/>
    <property type="match status" value="1"/>
</dbReference>
<evidence type="ECO:0000256" key="1">
    <source>
        <dbReference type="ARBA" id="ARBA00004429"/>
    </source>
</evidence>
<feature type="domain" description="ABC transmembrane type-1" evidence="10">
    <location>
        <begin position="74"/>
        <end position="254"/>
    </location>
</feature>
<dbReference type="EMBL" id="CP015579">
    <property type="protein sequence ID" value="ARU93664.1"/>
    <property type="molecule type" value="Genomic_DNA"/>
</dbReference>
<dbReference type="SUPFAM" id="SSF161098">
    <property type="entry name" value="MetI-like"/>
    <property type="match status" value="1"/>
</dbReference>
<keyword evidence="8 9" id="KW-0472">Membrane</keyword>
<feature type="transmembrane region" description="Helical" evidence="9">
    <location>
        <begin position="140"/>
        <end position="159"/>
    </location>
</feature>
<dbReference type="PANTHER" id="PTHR30151:SF38">
    <property type="entry name" value="ALIPHATIC SULFONATES TRANSPORT PERMEASE PROTEIN SSUC-RELATED"/>
    <property type="match status" value="1"/>
</dbReference>
<keyword evidence="5" id="KW-0997">Cell inner membrane</keyword>
<keyword evidence="7 9" id="KW-1133">Transmembrane helix</keyword>
<dbReference type="Proteomes" id="UP000195814">
    <property type="component" value="Chromosome"/>
</dbReference>
<dbReference type="InterPro" id="IPR035906">
    <property type="entry name" value="MetI-like_sf"/>
</dbReference>
<name>A0A1Y0L6J0_TATCI</name>
<evidence type="ECO:0000313" key="12">
    <source>
        <dbReference type="EMBL" id="ARU97702.1"/>
    </source>
</evidence>
<dbReference type="RefSeq" id="WP_087488023.1">
    <property type="nucleotide sequence ID" value="NZ_CP015579.1"/>
</dbReference>
<feature type="transmembrane region" description="Helical" evidence="9">
    <location>
        <begin position="180"/>
        <end position="201"/>
    </location>
</feature>
<evidence type="ECO:0000256" key="6">
    <source>
        <dbReference type="ARBA" id="ARBA00022692"/>
    </source>
</evidence>
<dbReference type="GO" id="GO:0042918">
    <property type="term" value="P:alkanesulfonate transmembrane transport"/>
    <property type="evidence" value="ECO:0007669"/>
    <property type="project" value="UniProtKB-ARBA"/>
</dbReference>
<keyword evidence="3 9" id="KW-0813">Transport</keyword>
<evidence type="ECO:0000313" key="14">
    <source>
        <dbReference type="Proteomes" id="UP000195814"/>
    </source>
</evidence>
<dbReference type="AlphaFoldDB" id="A0A1Y0L6J0"/>
<dbReference type="Proteomes" id="UP000195729">
    <property type="component" value="Chromosome"/>
</dbReference>
<feature type="transmembrane region" description="Helical" evidence="9">
    <location>
        <begin position="118"/>
        <end position="134"/>
    </location>
</feature>
<evidence type="ECO:0000256" key="7">
    <source>
        <dbReference type="ARBA" id="ARBA00022989"/>
    </source>
</evidence>
<feature type="transmembrane region" description="Helical" evidence="9">
    <location>
        <begin position="78"/>
        <end position="98"/>
    </location>
</feature>
<dbReference type="Pfam" id="PF00528">
    <property type="entry name" value="BPD_transp_1"/>
    <property type="match status" value="1"/>
</dbReference>